<dbReference type="SMART" id="SM00065">
    <property type="entry name" value="GAF"/>
    <property type="match status" value="1"/>
</dbReference>
<evidence type="ECO:0000256" key="15">
    <source>
        <dbReference type="SAM" id="Coils"/>
    </source>
</evidence>
<gene>
    <name evidence="18" type="ORF">SOO65_03045</name>
</gene>
<dbReference type="InterPro" id="IPR029016">
    <property type="entry name" value="GAF-like_dom_sf"/>
</dbReference>
<keyword evidence="15" id="KW-0175">Coiled coil</keyword>
<keyword evidence="10" id="KW-0418">Kinase</keyword>
<dbReference type="GO" id="GO:0000155">
    <property type="term" value="F:phosphorelay sensor kinase activity"/>
    <property type="evidence" value="ECO:0007669"/>
    <property type="project" value="InterPro"/>
</dbReference>
<keyword evidence="8" id="KW-0812">Transmembrane</keyword>
<dbReference type="Gene3D" id="1.10.287.130">
    <property type="match status" value="1"/>
</dbReference>
<dbReference type="InterPro" id="IPR050351">
    <property type="entry name" value="BphY/WalK/GraS-like"/>
</dbReference>
<evidence type="ECO:0000259" key="16">
    <source>
        <dbReference type="PROSITE" id="PS50109"/>
    </source>
</evidence>
<keyword evidence="12" id="KW-1133">Transmembrane helix</keyword>
<dbReference type="SUPFAM" id="SSF55874">
    <property type="entry name" value="ATPase domain of HSP90 chaperone/DNA topoisomerase II/histidine kinase"/>
    <property type="match status" value="1"/>
</dbReference>
<evidence type="ECO:0000313" key="18">
    <source>
        <dbReference type="EMBL" id="WPU65714.1"/>
    </source>
</evidence>
<keyword evidence="9" id="KW-0547">Nucleotide-binding</keyword>
<dbReference type="Gene3D" id="3.30.450.40">
    <property type="match status" value="1"/>
</dbReference>
<evidence type="ECO:0000256" key="2">
    <source>
        <dbReference type="ARBA" id="ARBA00004141"/>
    </source>
</evidence>
<keyword evidence="6" id="KW-0597">Phosphoprotein</keyword>
<evidence type="ECO:0000256" key="5">
    <source>
        <dbReference type="ARBA" id="ARBA00022475"/>
    </source>
</evidence>
<evidence type="ECO:0000256" key="4">
    <source>
        <dbReference type="ARBA" id="ARBA00012438"/>
    </source>
</evidence>
<evidence type="ECO:0000256" key="1">
    <source>
        <dbReference type="ARBA" id="ARBA00000085"/>
    </source>
</evidence>
<comment type="subcellular location">
    <subcellularLocation>
        <location evidence="3">Cell membrane</location>
    </subcellularLocation>
    <subcellularLocation>
        <location evidence="2">Membrane</location>
        <topology evidence="2">Multi-pass membrane protein</topology>
    </subcellularLocation>
</comment>
<accession>A0AAX4HR00</accession>
<feature type="coiled-coil region" evidence="15">
    <location>
        <begin position="131"/>
        <end position="158"/>
    </location>
</feature>
<sequence length="685" mass="77829">MERNSSLLERPEFLSALFASTNDGIVVCNAEGELTYVNQKAQEFFGGPSGADVIQNWQEHYDMYYPDSKIPIAKEDIPLYRAFKGEVVKNIEIFVCRKGQEPLLFVCNAQPIIGQDGTRLGAIVTFQDITNLRLNKTMAELNNALARSEKRFRAIFEQSPLSIQLLAKSGHTILVNPAYRQLWGVSEEFVQNYILKDFNLLKDKLLEESGQLETIKRAFKGETVGVPEFLYDPAKVGVYDARARWAKGILYPLKNDQDEVQEVVVIHQDVTEQHEVNEIQVFMAHIKSMLISTLDYEEIIRKVGSASIPILADGCAVDLLEGDCIKRLIIKHFDPNIEKLIQKMTDEYPPDLQTPQPTSRVLTTGKPLLTNKLSNEMLKNFCVSQEHVDLMVAIGFNSHIAVPLKIRGRTIGCLNLYNTTERKRFDERDLRTAMELGRHLAVAIDNARLFKDFQSAVRLRDDFISIASHELRTPITSLNLQIEVLNDLINNLGIDTTETQLMKKFLNGTNGQLARLTRLVEDMLDISRISTGKLTLRKKKTNLSEFTKEILGRFADQLKSLQIELKYETSKEVSAEIDPERFEQVITNFMTNAIRYGNKKPIHVNLEEIEDKLILKVQDFGRGIAPEDQERIFKRFERAHTAEDVSGLGLGLFINKQIIEEHGGTVRLMSEMGKGSTFIVELPRV</sequence>
<dbReference type="Pfam" id="PF00512">
    <property type="entry name" value="HisKA"/>
    <property type="match status" value="1"/>
</dbReference>
<dbReference type="Gene3D" id="3.30.565.10">
    <property type="entry name" value="Histidine kinase-like ATPase, C-terminal domain"/>
    <property type="match status" value="1"/>
</dbReference>
<dbReference type="RefSeq" id="WP_321396729.1">
    <property type="nucleotide sequence ID" value="NZ_CP139487.1"/>
</dbReference>
<reference evidence="18 19" key="1">
    <citation type="submission" date="2023-11" db="EMBL/GenBank/DDBJ databases">
        <title>Peredibacter starrii A3.12.</title>
        <authorList>
            <person name="Mitchell R.J."/>
        </authorList>
    </citation>
    <scope>NUCLEOTIDE SEQUENCE [LARGE SCALE GENOMIC DNA]</scope>
    <source>
        <strain evidence="18 19">A3.12</strain>
    </source>
</reference>
<evidence type="ECO:0000256" key="9">
    <source>
        <dbReference type="ARBA" id="ARBA00022741"/>
    </source>
</evidence>
<dbReference type="PANTHER" id="PTHR42878:SF7">
    <property type="entry name" value="SENSOR HISTIDINE KINASE GLRK"/>
    <property type="match status" value="1"/>
</dbReference>
<dbReference type="PRINTS" id="PR00344">
    <property type="entry name" value="BCTRLSENSOR"/>
</dbReference>
<evidence type="ECO:0000256" key="10">
    <source>
        <dbReference type="ARBA" id="ARBA00022777"/>
    </source>
</evidence>
<dbReference type="EMBL" id="CP139487">
    <property type="protein sequence ID" value="WPU65714.1"/>
    <property type="molecule type" value="Genomic_DNA"/>
</dbReference>
<dbReference type="NCBIfam" id="TIGR00229">
    <property type="entry name" value="sensory_box"/>
    <property type="match status" value="2"/>
</dbReference>
<evidence type="ECO:0000256" key="6">
    <source>
        <dbReference type="ARBA" id="ARBA00022553"/>
    </source>
</evidence>
<dbReference type="GO" id="GO:0007234">
    <property type="term" value="P:osmosensory signaling via phosphorelay pathway"/>
    <property type="evidence" value="ECO:0007669"/>
    <property type="project" value="TreeGrafter"/>
</dbReference>
<dbReference type="Pfam" id="PF13426">
    <property type="entry name" value="PAS_9"/>
    <property type="match status" value="2"/>
</dbReference>
<dbReference type="CDD" id="cd00075">
    <property type="entry name" value="HATPase"/>
    <property type="match status" value="1"/>
</dbReference>
<evidence type="ECO:0000256" key="13">
    <source>
        <dbReference type="ARBA" id="ARBA00023012"/>
    </source>
</evidence>
<dbReference type="InterPro" id="IPR005467">
    <property type="entry name" value="His_kinase_dom"/>
</dbReference>
<dbReference type="EC" id="2.7.13.3" evidence="4"/>
<evidence type="ECO:0000256" key="11">
    <source>
        <dbReference type="ARBA" id="ARBA00022840"/>
    </source>
</evidence>
<dbReference type="InterPro" id="IPR035965">
    <property type="entry name" value="PAS-like_dom_sf"/>
</dbReference>
<dbReference type="InterPro" id="IPR003661">
    <property type="entry name" value="HisK_dim/P_dom"/>
</dbReference>
<dbReference type="CDD" id="cd00082">
    <property type="entry name" value="HisKA"/>
    <property type="match status" value="1"/>
</dbReference>
<dbReference type="SUPFAM" id="SSF47384">
    <property type="entry name" value="Homodimeric domain of signal transducing histidine kinase"/>
    <property type="match status" value="1"/>
</dbReference>
<dbReference type="PROSITE" id="PS50112">
    <property type="entry name" value="PAS"/>
    <property type="match status" value="1"/>
</dbReference>
<keyword evidence="11 18" id="KW-0067">ATP-binding</keyword>
<organism evidence="18 19">
    <name type="scientific">Peredibacter starrii</name>
    <dbReference type="NCBI Taxonomy" id="28202"/>
    <lineage>
        <taxon>Bacteria</taxon>
        <taxon>Pseudomonadati</taxon>
        <taxon>Bdellovibrionota</taxon>
        <taxon>Bacteriovoracia</taxon>
        <taxon>Bacteriovoracales</taxon>
        <taxon>Bacteriovoracaceae</taxon>
        <taxon>Peredibacter</taxon>
    </lineage>
</organism>
<dbReference type="InterPro" id="IPR003018">
    <property type="entry name" value="GAF"/>
</dbReference>
<evidence type="ECO:0000259" key="17">
    <source>
        <dbReference type="PROSITE" id="PS50112"/>
    </source>
</evidence>
<dbReference type="PANTHER" id="PTHR42878">
    <property type="entry name" value="TWO-COMPONENT HISTIDINE KINASE"/>
    <property type="match status" value="1"/>
</dbReference>
<evidence type="ECO:0000313" key="19">
    <source>
        <dbReference type="Proteomes" id="UP001324634"/>
    </source>
</evidence>
<keyword evidence="5" id="KW-1003">Cell membrane</keyword>
<dbReference type="FunFam" id="3.30.565.10:FF:000023">
    <property type="entry name" value="PAS domain-containing sensor histidine kinase"/>
    <property type="match status" value="1"/>
</dbReference>
<dbReference type="InterPro" id="IPR003594">
    <property type="entry name" value="HATPase_dom"/>
</dbReference>
<dbReference type="Pfam" id="PF02518">
    <property type="entry name" value="HATPase_c"/>
    <property type="match status" value="1"/>
</dbReference>
<keyword evidence="14" id="KW-0472">Membrane</keyword>
<dbReference type="CDD" id="cd00130">
    <property type="entry name" value="PAS"/>
    <property type="match status" value="1"/>
</dbReference>
<proteinExistence type="predicted"/>
<dbReference type="InterPro" id="IPR036097">
    <property type="entry name" value="HisK_dim/P_sf"/>
</dbReference>
<dbReference type="SMART" id="SM00388">
    <property type="entry name" value="HisKA"/>
    <property type="match status" value="1"/>
</dbReference>
<dbReference type="GO" id="GO:0005524">
    <property type="term" value="F:ATP binding"/>
    <property type="evidence" value="ECO:0007669"/>
    <property type="project" value="UniProtKB-KW"/>
</dbReference>
<dbReference type="InterPro" id="IPR000014">
    <property type="entry name" value="PAS"/>
</dbReference>
<comment type="catalytic activity">
    <reaction evidence="1">
        <text>ATP + protein L-histidine = ADP + protein N-phospho-L-histidine.</text>
        <dbReference type="EC" id="2.7.13.3"/>
    </reaction>
</comment>
<dbReference type="SMART" id="SM00091">
    <property type="entry name" value="PAS"/>
    <property type="match status" value="2"/>
</dbReference>
<dbReference type="Pfam" id="PF13185">
    <property type="entry name" value="GAF_2"/>
    <property type="match status" value="1"/>
</dbReference>
<keyword evidence="7" id="KW-0808">Transferase</keyword>
<evidence type="ECO:0000256" key="12">
    <source>
        <dbReference type="ARBA" id="ARBA00022989"/>
    </source>
</evidence>
<dbReference type="KEGG" id="psti:SOO65_03045"/>
<protein>
    <recommendedName>
        <fullName evidence="4">histidine kinase</fullName>
        <ecNumber evidence="4">2.7.13.3</ecNumber>
    </recommendedName>
</protein>
<feature type="domain" description="Histidine kinase" evidence="16">
    <location>
        <begin position="466"/>
        <end position="685"/>
    </location>
</feature>
<dbReference type="GO" id="GO:0005886">
    <property type="term" value="C:plasma membrane"/>
    <property type="evidence" value="ECO:0007669"/>
    <property type="project" value="UniProtKB-SubCell"/>
</dbReference>
<dbReference type="AlphaFoldDB" id="A0AAX4HR00"/>
<keyword evidence="13" id="KW-0902">Two-component regulatory system</keyword>
<dbReference type="PROSITE" id="PS50109">
    <property type="entry name" value="HIS_KIN"/>
    <property type="match status" value="1"/>
</dbReference>
<name>A0AAX4HR00_9BACT</name>
<keyword evidence="19" id="KW-1185">Reference proteome</keyword>
<dbReference type="Proteomes" id="UP001324634">
    <property type="component" value="Chromosome"/>
</dbReference>
<dbReference type="SUPFAM" id="SSF55785">
    <property type="entry name" value="PYP-like sensor domain (PAS domain)"/>
    <property type="match status" value="2"/>
</dbReference>
<evidence type="ECO:0000256" key="7">
    <source>
        <dbReference type="ARBA" id="ARBA00022679"/>
    </source>
</evidence>
<evidence type="ECO:0000256" key="3">
    <source>
        <dbReference type="ARBA" id="ARBA00004236"/>
    </source>
</evidence>
<dbReference type="SMART" id="SM00387">
    <property type="entry name" value="HATPase_c"/>
    <property type="match status" value="1"/>
</dbReference>
<dbReference type="GO" id="GO:0030295">
    <property type="term" value="F:protein kinase activator activity"/>
    <property type="evidence" value="ECO:0007669"/>
    <property type="project" value="TreeGrafter"/>
</dbReference>
<feature type="domain" description="PAS" evidence="17">
    <location>
        <begin position="10"/>
        <end position="86"/>
    </location>
</feature>
<dbReference type="InterPro" id="IPR036890">
    <property type="entry name" value="HATPase_C_sf"/>
</dbReference>
<dbReference type="SUPFAM" id="SSF55781">
    <property type="entry name" value="GAF domain-like"/>
    <property type="match status" value="1"/>
</dbReference>
<evidence type="ECO:0000256" key="14">
    <source>
        <dbReference type="ARBA" id="ARBA00023136"/>
    </source>
</evidence>
<evidence type="ECO:0000256" key="8">
    <source>
        <dbReference type="ARBA" id="ARBA00022692"/>
    </source>
</evidence>
<dbReference type="GO" id="GO:0000156">
    <property type="term" value="F:phosphorelay response regulator activity"/>
    <property type="evidence" value="ECO:0007669"/>
    <property type="project" value="TreeGrafter"/>
</dbReference>
<dbReference type="InterPro" id="IPR004358">
    <property type="entry name" value="Sig_transdc_His_kin-like_C"/>
</dbReference>
<dbReference type="Gene3D" id="3.30.450.20">
    <property type="entry name" value="PAS domain"/>
    <property type="match status" value="2"/>
</dbReference>